<keyword evidence="3" id="KW-1185">Reference proteome</keyword>
<dbReference type="Proteomes" id="UP000314982">
    <property type="component" value="Unassembled WGS sequence"/>
</dbReference>
<sequence length="853" mass="95698">MFKYTPPWQVLCNSMEHETKRLSVAAPDDSQDVLTQEEGDQIVCQSHQLPATEISQSTQEDSTFQGTMESTPRKWVLQPMSPKLELAVDLRTMLSPTTDEPFSLDQSWIYNQNGNSSAFSFDSISVTRTQSTVIVSTQQKVSRDVVVQARQVAVSEEDCGNTSEDWQPSSPSSPGSTEAQCGFYSFVDDPASPEAEMNEAWMVSPERQAKLATLKEESTFKLQAYAGGKKPGSLFEEDEDSRYQVNTNGAQLKAEEEEKQLRQEIIHSQAPKKTATFREQWSALETLDLSKSPNKLLEGFSLCYGPSSTKSESTPAAEPCTIDNEQINFSAAREQFLKMEQSRLNPFLQSPSSLKPQRRLWQSEDSLLSPRSEKKDYHPAEWFNQSLTPVKRQDKGGNVAGRKVYRTEERVTKRQSSLFDDLDSGLEDLSGDTSVGYTSDGSMSNENPQPESKVTQSASGYRETPIEREIRIAQEREESLRRLRGIKHTDVQEMVEVKSLLSQPTLPLMPVKANKKNRVSFFIQREIKKDSQREEDLLHQGRVPGLYDRGTPQELEDRRKIFELRDQSGAEVETMKTAWSSPSVIVRSSSSDTEGYPSPCCPHQHSEETELYISSMSSTPSVNTTSKGWSSESQDLNRALQSSFPEESIMLKGNETSKAESAQVTVVVKTSTSEIVNYPSWLVERKPVPARGSSAKEASTSSSSPSSPTPTAFAVQGSEPRDKPIPTWRAHLDSGGLRHRRPHAPDIIQKEIEQDLKREQELRELRESSGLSASMEGNLDCIERDAKDTCQSQSLQRIIVEQEESVFSESPSLPVEQTSFARRSYSSITPVSMLGRMVQSIYPYTNLYNYKTM</sequence>
<proteinExistence type="predicted"/>
<organism evidence="2 3">
    <name type="scientific">Hucho hucho</name>
    <name type="common">huchen</name>
    <dbReference type="NCBI Taxonomy" id="62062"/>
    <lineage>
        <taxon>Eukaryota</taxon>
        <taxon>Metazoa</taxon>
        <taxon>Chordata</taxon>
        <taxon>Craniata</taxon>
        <taxon>Vertebrata</taxon>
        <taxon>Euteleostomi</taxon>
        <taxon>Actinopterygii</taxon>
        <taxon>Neopterygii</taxon>
        <taxon>Teleostei</taxon>
        <taxon>Protacanthopterygii</taxon>
        <taxon>Salmoniformes</taxon>
        <taxon>Salmonidae</taxon>
        <taxon>Salmoninae</taxon>
        <taxon>Hucho</taxon>
    </lineage>
</organism>
<dbReference type="PANTHER" id="PTHR18839:SF0">
    <property type="entry name" value="MITOTIC INTERACTOR AND SUBSTRATE OF PLK1 ISOFORM X1-RELATED"/>
    <property type="match status" value="1"/>
</dbReference>
<feature type="compositionally biased region" description="Polar residues" evidence="1">
    <location>
        <begin position="435"/>
        <end position="459"/>
    </location>
</feature>
<reference evidence="3" key="1">
    <citation type="submission" date="2018-06" db="EMBL/GenBank/DDBJ databases">
        <title>Genome assembly of Danube salmon.</title>
        <authorList>
            <person name="Macqueen D.J."/>
            <person name="Gundappa M.K."/>
        </authorList>
    </citation>
    <scope>NUCLEOTIDE SEQUENCE [LARGE SCALE GENOMIC DNA]</scope>
</reference>
<dbReference type="PANTHER" id="PTHR18839">
    <property type="entry name" value="MITOTIC INTERACTOR AND SUBSTRATE OF PLK1 MISP FAMILY MEMBER"/>
    <property type="match status" value="1"/>
</dbReference>
<reference evidence="2" key="2">
    <citation type="submission" date="2025-08" db="UniProtKB">
        <authorList>
            <consortium name="Ensembl"/>
        </authorList>
    </citation>
    <scope>IDENTIFICATION</scope>
</reference>
<feature type="region of interest" description="Disordered" evidence="1">
    <location>
        <begin position="615"/>
        <end position="638"/>
    </location>
</feature>
<dbReference type="AlphaFoldDB" id="A0A4W5LR49"/>
<dbReference type="GeneTree" id="ENSGT00940000154739"/>
<feature type="compositionally biased region" description="Low complexity" evidence="1">
    <location>
        <begin position="693"/>
        <end position="712"/>
    </location>
</feature>
<reference evidence="2" key="3">
    <citation type="submission" date="2025-09" db="UniProtKB">
        <authorList>
            <consortium name="Ensembl"/>
        </authorList>
    </citation>
    <scope>IDENTIFICATION</scope>
</reference>
<evidence type="ECO:0000313" key="2">
    <source>
        <dbReference type="Ensembl" id="ENSHHUP00000028706.1"/>
    </source>
</evidence>
<protein>
    <submittedName>
        <fullName evidence="2">Uncharacterized protein</fullName>
    </submittedName>
</protein>
<feature type="compositionally biased region" description="Acidic residues" evidence="1">
    <location>
        <begin position="420"/>
        <end position="430"/>
    </location>
</feature>
<dbReference type="Ensembl" id="ENSHHUT00000029898.1">
    <property type="protein sequence ID" value="ENSHHUP00000028706.1"/>
    <property type="gene ID" value="ENSHHUG00000018313.1"/>
</dbReference>
<feature type="region of interest" description="Disordered" evidence="1">
    <location>
        <begin position="688"/>
        <end position="741"/>
    </location>
</feature>
<feature type="region of interest" description="Disordered" evidence="1">
    <location>
        <begin position="413"/>
        <end position="462"/>
    </location>
</feature>
<name>A0A4W5LR49_9TELE</name>
<dbReference type="InterPro" id="IPR042779">
    <property type="entry name" value="MISP/MISP3-like"/>
</dbReference>
<feature type="compositionally biased region" description="Polar residues" evidence="1">
    <location>
        <begin position="160"/>
        <end position="178"/>
    </location>
</feature>
<feature type="region of interest" description="Disordered" evidence="1">
    <location>
        <begin position="156"/>
        <end position="178"/>
    </location>
</feature>
<evidence type="ECO:0000256" key="1">
    <source>
        <dbReference type="SAM" id="MobiDB-lite"/>
    </source>
</evidence>
<accession>A0A4W5LR49</accession>
<evidence type="ECO:0000313" key="3">
    <source>
        <dbReference type="Proteomes" id="UP000314982"/>
    </source>
</evidence>